<dbReference type="Proteomes" id="UP000464086">
    <property type="component" value="Chromosome"/>
</dbReference>
<feature type="transmembrane region" description="Helical" evidence="1">
    <location>
        <begin position="24"/>
        <end position="47"/>
    </location>
</feature>
<protein>
    <recommendedName>
        <fullName evidence="4">HdeD family acid-resistance protein</fullName>
    </recommendedName>
</protein>
<sequence length="191" mass="20088">MTNIYAAGGPDFGQKEPFSPRTGWGWVLAYAVLVLGIGLLALCNPLATGLATGLFFGLVLLIYGVSAIAAGLSSLSTRGRWIEILLGIVALVAAVIVFFNPFAGALSLAWMIGAWLLVSGIFQVAGAFRAAHDRGWRLFLGILDTVLGAWLLFSSPGTAFAFLAILVGVSFLFRGLFLTLLALGLRKLGKG</sequence>
<dbReference type="RefSeq" id="WP_159365960.1">
    <property type="nucleotide sequence ID" value="NZ_CP047218.1"/>
</dbReference>
<evidence type="ECO:0008006" key="4">
    <source>
        <dbReference type="Google" id="ProtNLM"/>
    </source>
</evidence>
<proteinExistence type="predicted"/>
<gene>
    <name evidence="2" type="ORF">GS397_06195</name>
</gene>
<dbReference type="PANTHER" id="PTHR34989:SF1">
    <property type="entry name" value="PROTEIN HDED"/>
    <property type="match status" value="1"/>
</dbReference>
<evidence type="ECO:0000256" key="1">
    <source>
        <dbReference type="SAM" id="Phobius"/>
    </source>
</evidence>
<dbReference type="PANTHER" id="PTHR34989">
    <property type="entry name" value="PROTEIN HDED"/>
    <property type="match status" value="1"/>
</dbReference>
<feature type="transmembrane region" description="Helical" evidence="1">
    <location>
        <begin position="84"/>
        <end position="102"/>
    </location>
</feature>
<dbReference type="AlphaFoldDB" id="A0A6P1GE83"/>
<organism evidence="2 3">
    <name type="scientific">Sphingobium yanoikuyae</name>
    <name type="common">Sphingomonas yanoikuyae</name>
    <dbReference type="NCBI Taxonomy" id="13690"/>
    <lineage>
        <taxon>Bacteria</taxon>
        <taxon>Pseudomonadati</taxon>
        <taxon>Pseudomonadota</taxon>
        <taxon>Alphaproteobacteria</taxon>
        <taxon>Sphingomonadales</taxon>
        <taxon>Sphingomonadaceae</taxon>
        <taxon>Sphingobium</taxon>
    </lineage>
</organism>
<dbReference type="GO" id="GO:0005886">
    <property type="term" value="C:plasma membrane"/>
    <property type="evidence" value="ECO:0007669"/>
    <property type="project" value="TreeGrafter"/>
</dbReference>
<feature type="transmembrane region" description="Helical" evidence="1">
    <location>
        <begin position="53"/>
        <end position="72"/>
    </location>
</feature>
<dbReference type="Pfam" id="PF03729">
    <property type="entry name" value="DUF308"/>
    <property type="match status" value="1"/>
</dbReference>
<dbReference type="EMBL" id="CP047218">
    <property type="protein sequence ID" value="QHD66688.1"/>
    <property type="molecule type" value="Genomic_DNA"/>
</dbReference>
<feature type="transmembrane region" description="Helical" evidence="1">
    <location>
        <begin position="159"/>
        <end position="185"/>
    </location>
</feature>
<evidence type="ECO:0000313" key="2">
    <source>
        <dbReference type="EMBL" id="QHD66688.1"/>
    </source>
</evidence>
<evidence type="ECO:0000313" key="3">
    <source>
        <dbReference type="Proteomes" id="UP000464086"/>
    </source>
</evidence>
<reference evidence="2 3" key="1">
    <citation type="submission" date="2019-12" db="EMBL/GenBank/DDBJ databases">
        <title>Functional and genomic insights into the Sphingobium yanoikuyae YC-JY1, a bacterium efficiently degrading bisphenol A.</title>
        <authorList>
            <person name="Jia Y."/>
            <person name="Li X."/>
            <person name="Wang J."/>
            <person name="Eltoukhy A."/>
            <person name="Lamraoui I."/>
            <person name="Yan Y."/>
        </authorList>
    </citation>
    <scope>NUCLEOTIDE SEQUENCE [LARGE SCALE GENOMIC DNA]</scope>
    <source>
        <strain evidence="2 3">YC-JY1</strain>
    </source>
</reference>
<keyword evidence="1" id="KW-0472">Membrane</keyword>
<keyword evidence="1" id="KW-0812">Transmembrane</keyword>
<dbReference type="InterPro" id="IPR052712">
    <property type="entry name" value="Acid_resist_chaperone_HdeD"/>
</dbReference>
<keyword evidence="1" id="KW-1133">Transmembrane helix</keyword>
<accession>A0A6P1GE83</accession>
<feature type="transmembrane region" description="Helical" evidence="1">
    <location>
        <begin position="135"/>
        <end position="153"/>
    </location>
</feature>
<name>A0A6P1GE83_SPHYA</name>
<dbReference type="InterPro" id="IPR005325">
    <property type="entry name" value="DUF308_memb"/>
</dbReference>
<feature type="transmembrane region" description="Helical" evidence="1">
    <location>
        <begin position="108"/>
        <end position="128"/>
    </location>
</feature>